<dbReference type="Proteomes" id="UP000708208">
    <property type="component" value="Unassembled WGS sequence"/>
</dbReference>
<dbReference type="AlphaFoldDB" id="A0A8J2PR80"/>
<dbReference type="Pfam" id="PF08473">
    <property type="entry name" value="VGCC_alpha2"/>
    <property type="match status" value="1"/>
</dbReference>
<name>A0A8J2PR80_9HEXA</name>
<comment type="caution">
    <text evidence="3">The sequence shown here is derived from an EMBL/GenBank/DDBJ whole genome shotgun (WGS) entry which is preliminary data.</text>
</comment>
<sequence length="685" mass="79298">MTSPFKLGVNGYAFAVTNNGHVIFHPDWRPVLPDDILKPNYNSIDVMEIELMDNDTCFRNNDTGLYEMRKDMVDQVAGHRNLRIRVHQDNFKRVTIRNQKYEYRKLDNTSYSLAISVPQNMYRFKGVIDVTRVIRDGKLDVVKLFDVQKDTNPRKWKLHPDWSYCWYIKTPEGKERTKDKSAQENLLMYFIKKIQTTTHKNWMWKNLMKSQEEIYHCDRDLVQSLVFDANITEVFSEEKLWRFNKDDPLHSQFIKMYGVHLAFIATRTGLTRWIGPLDKDRPLSLSDVNFEDNNIRAIDELWYKRAVERWYVDPESFVYSIPFDAGTRTDNLVTVTATRAIFIENKGHHAPVAVTGIQFDHAEWRKKFFETTSKCMAGSSNCQNRTCDSGTLDCYVLDDNGYVLISEKVTDHGKFFGDIDGMVMEMMVKSEIYKQVRVVDYQATCLHPVSRSSFADFLKTPFHALKWLLNIALSYVAWLALELNVHSLVAPDFTSVLAEYAGDEGHIIEDQLPFLDLASINKTRLRPCDQEYKLYTYGSTYNAHNMTQKGKLTSCGHNSDCSGFFNVHIIPHTNLILVVTDGTCRCPNTVNNHSVKPEEVKYDVVESVGNLSKVNEIVDQICRTPNYPPLYRNRMYNETQCRHYHAEEESMKADCGLGTTMKPNYIITLAPLALIFILLKVVFAF</sequence>
<evidence type="ECO:0000256" key="1">
    <source>
        <dbReference type="SAM" id="Phobius"/>
    </source>
</evidence>
<dbReference type="PANTHER" id="PTHR10166:SF37">
    <property type="entry name" value="STOLID, ISOFORM H"/>
    <property type="match status" value="1"/>
</dbReference>
<feature type="transmembrane region" description="Helical" evidence="1">
    <location>
        <begin position="665"/>
        <end position="683"/>
    </location>
</feature>
<keyword evidence="1" id="KW-0472">Membrane</keyword>
<keyword evidence="1" id="KW-1133">Transmembrane helix</keyword>
<keyword evidence="4" id="KW-1185">Reference proteome</keyword>
<organism evidence="3 4">
    <name type="scientific">Allacma fusca</name>
    <dbReference type="NCBI Taxonomy" id="39272"/>
    <lineage>
        <taxon>Eukaryota</taxon>
        <taxon>Metazoa</taxon>
        <taxon>Ecdysozoa</taxon>
        <taxon>Arthropoda</taxon>
        <taxon>Hexapoda</taxon>
        <taxon>Collembola</taxon>
        <taxon>Symphypleona</taxon>
        <taxon>Sminthuridae</taxon>
        <taxon>Allacma</taxon>
    </lineage>
</organism>
<dbReference type="InterPro" id="IPR013680">
    <property type="entry name" value="VDCC_a2/dsu"/>
</dbReference>
<dbReference type="EMBL" id="CAJVCH010555861">
    <property type="protein sequence ID" value="CAG7830444.1"/>
    <property type="molecule type" value="Genomic_DNA"/>
</dbReference>
<evidence type="ECO:0000259" key="2">
    <source>
        <dbReference type="Pfam" id="PF08473"/>
    </source>
</evidence>
<evidence type="ECO:0000313" key="3">
    <source>
        <dbReference type="EMBL" id="CAG7830444.1"/>
    </source>
</evidence>
<dbReference type="InterPro" id="IPR051173">
    <property type="entry name" value="Ca_channel_alpha-2/delta"/>
</dbReference>
<dbReference type="GO" id="GO:0005245">
    <property type="term" value="F:voltage-gated calcium channel activity"/>
    <property type="evidence" value="ECO:0007669"/>
    <property type="project" value="TreeGrafter"/>
</dbReference>
<evidence type="ECO:0000313" key="4">
    <source>
        <dbReference type="Proteomes" id="UP000708208"/>
    </source>
</evidence>
<dbReference type="GO" id="GO:0005891">
    <property type="term" value="C:voltage-gated calcium channel complex"/>
    <property type="evidence" value="ECO:0007669"/>
    <property type="project" value="TreeGrafter"/>
</dbReference>
<dbReference type="OrthoDB" id="10054666at2759"/>
<gene>
    <name evidence="3" type="ORF">AFUS01_LOCUS40245</name>
</gene>
<feature type="domain" description="Voltage-dependent calcium channel alpha-2/delta subunit conserved region" evidence="2">
    <location>
        <begin position="213"/>
        <end position="591"/>
    </location>
</feature>
<accession>A0A8J2PR80</accession>
<keyword evidence="1" id="KW-0812">Transmembrane</keyword>
<proteinExistence type="predicted"/>
<reference evidence="3" key="1">
    <citation type="submission" date="2021-06" db="EMBL/GenBank/DDBJ databases">
        <authorList>
            <person name="Hodson N. C."/>
            <person name="Mongue J. A."/>
            <person name="Jaron S. K."/>
        </authorList>
    </citation>
    <scope>NUCLEOTIDE SEQUENCE</scope>
</reference>
<dbReference type="PANTHER" id="PTHR10166">
    <property type="entry name" value="VOLTAGE-DEPENDENT CALCIUM CHANNEL SUBUNIT ALPHA-2/DELTA-RELATED"/>
    <property type="match status" value="1"/>
</dbReference>
<protein>
    <recommendedName>
        <fullName evidence="2">Voltage-dependent calcium channel alpha-2/delta subunit conserved region domain-containing protein</fullName>
    </recommendedName>
</protein>